<dbReference type="AlphaFoldDB" id="A0A562WHK6"/>
<dbReference type="RefSeq" id="WP_145818401.1">
    <property type="nucleotide sequence ID" value="NZ_AP023438.1"/>
</dbReference>
<dbReference type="Proteomes" id="UP000319728">
    <property type="component" value="Unassembled WGS sequence"/>
</dbReference>
<proteinExistence type="predicted"/>
<sequence>MLGPFRLLAVFDVVAALLALLMWVAELVGWLVQLPSLRRLERHWHAIPQERWITLASIPLATVLGGVLLSYGVNLLSDADGGRDLPGFFWVLLGLGFTAWYYTRQAAGAFQRPTPKARNRGLIADAAATLARRPPPDLRSREALRVALLRVNRLGGRLAASDDGGWREAWRRERRWLAVLVTVVVGAPVLTLGLIAWRAVGGPTTEGLVGLVAVLAGIPGAALLAMGSRRYRLRRERRLLGRELQQASADLLGRLFDPTRGERVPAPVLAEIAETLCRVYGPGHRPDPTAADRGGGRHAGPVP</sequence>
<evidence type="ECO:0000313" key="1">
    <source>
        <dbReference type="EMBL" id="TWJ29501.1"/>
    </source>
</evidence>
<accession>A0A562WHK6</accession>
<evidence type="ECO:0000313" key="2">
    <source>
        <dbReference type="Proteomes" id="UP000319728"/>
    </source>
</evidence>
<dbReference type="EMBL" id="VLLP01000001">
    <property type="protein sequence ID" value="TWJ29501.1"/>
    <property type="molecule type" value="Genomic_DNA"/>
</dbReference>
<organism evidence="1 2">
    <name type="scientific">Micromonospora sagamiensis</name>
    <dbReference type="NCBI Taxonomy" id="47875"/>
    <lineage>
        <taxon>Bacteria</taxon>
        <taxon>Bacillati</taxon>
        <taxon>Actinomycetota</taxon>
        <taxon>Actinomycetes</taxon>
        <taxon>Micromonosporales</taxon>
        <taxon>Micromonosporaceae</taxon>
        <taxon>Micromonospora</taxon>
    </lineage>
</organism>
<protein>
    <submittedName>
        <fullName evidence="1">Uncharacterized protein</fullName>
    </submittedName>
</protein>
<gene>
    <name evidence="1" type="ORF">JD81_03011</name>
</gene>
<comment type="caution">
    <text evidence="1">The sequence shown here is derived from an EMBL/GenBank/DDBJ whole genome shotgun (WGS) entry which is preliminary data.</text>
</comment>
<reference evidence="1 2" key="1">
    <citation type="submission" date="2019-07" db="EMBL/GenBank/DDBJ databases">
        <title>R&amp;d 2014.</title>
        <authorList>
            <person name="Klenk H.-P."/>
        </authorList>
    </citation>
    <scope>NUCLEOTIDE SEQUENCE [LARGE SCALE GENOMIC DNA]</scope>
    <source>
        <strain evidence="1 2">DSM 43912</strain>
    </source>
</reference>
<keyword evidence="2" id="KW-1185">Reference proteome</keyword>
<dbReference type="OrthoDB" id="3388799at2"/>
<name>A0A562WHK6_9ACTN</name>